<proteinExistence type="predicted"/>
<dbReference type="EMBL" id="AP014946">
    <property type="protein sequence ID" value="BAT60479.1"/>
    <property type="molecule type" value="Genomic_DNA"/>
</dbReference>
<dbReference type="RefSeq" id="WP_130364493.1">
    <property type="nucleotide sequence ID" value="NZ_AP014946.1"/>
</dbReference>
<dbReference type="InterPro" id="IPR001343">
    <property type="entry name" value="Hemolysn_Ca-bd"/>
</dbReference>
<dbReference type="AlphaFoldDB" id="A0A0S3PX40"/>
<dbReference type="Gene3D" id="2.150.10.10">
    <property type="entry name" value="Serralysin-like metalloprotease, C-terminal"/>
    <property type="match status" value="1"/>
</dbReference>
<gene>
    <name evidence="1" type="ORF">GJW-30_1_03023</name>
</gene>
<protein>
    <submittedName>
        <fullName evidence="1">Uncharacterized protein</fullName>
    </submittedName>
</protein>
<dbReference type="InterPro" id="IPR011049">
    <property type="entry name" value="Serralysin-like_metalloprot_C"/>
</dbReference>
<evidence type="ECO:0000313" key="2">
    <source>
        <dbReference type="Proteomes" id="UP000236884"/>
    </source>
</evidence>
<dbReference type="KEGG" id="vgo:GJW-30_1_03023"/>
<dbReference type="GO" id="GO:0005509">
    <property type="term" value="F:calcium ion binding"/>
    <property type="evidence" value="ECO:0007669"/>
    <property type="project" value="InterPro"/>
</dbReference>
<dbReference type="Proteomes" id="UP000236884">
    <property type="component" value="Chromosome"/>
</dbReference>
<name>A0A0S3PX40_9BRAD</name>
<keyword evidence="2" id="KW-1185">Reference proteome</keyword>
<organism evidence="1 2">
    <name type="scientific">Variibacter gotjawalensis</name>
    <dbReference type="NCBI Taxonomy" id="1333996"/>
    <lineage>
        <taxon>Bacteria</taxon>
        <taxon>Pseudomonadati</taxon>
        <taxon>Pseudomonadota</taxon>
        <taxon>Alphaproteobacteria</taxon>
        <taxon>Hyphomicrobiales</taxon>
        <taxon>Nitrobacteraceae</taxon>
        <taxon>Variibacter</taxon>
    </lineage>
</organism>
<dbReference type="Pfam" id="PF00353">
    <property type="entry name" value="HemolysinCabind"/>
    <property type="match status" value="1"/>
</dbReference>
<accession>A0A0S3PX40</accession>
<reference evidence="1 2" key="1">
    <citation type="submission" date="2015-08" db="EMBL/GenBank/DDBJ databases">
        <title>Investigation of the bacterial diversity of lava forest soil.</title>
        <authorList>
            <person name="Lee J.S."/>
        </authorList>
    </citation>
    <scope>NUCLEOTIDE SEQUENCE [LARGE SCALE GENOMIC DNA]</scope>
    <source>
        <strain evidence="1 2">GJW-30</strain>
    </source>
</reference>
<dbReference type="OrthoDB" id="7355596at2"/>
<sequence length="157" mass="16997">MSIRYGNMWMATSTDSSISTTNAGEMVFDNANSLFISTYGGNDQIYLGGGWDNVWAGAGHDTIVFNARNQHGQVSGQGDADTFIIKDSFSGHMTISDFSSAQGDHISFEKGVVNWHQESLSGGRFGMVHEFADGSSVTVVGQSYWSLYQDMAHGFIA</sequence>
<dbReference type="SUPFAM" id="SSF51120">
    <property type="entry name" value="beta-Roll"/>
    <property type="match status" value="1"/>
</dbReference>
<evidence type="ECO:0000313" key="1">
    <source>
        <dbReference type="EMBL" id="BAT60479.1"/>
    </source>
</evidence>